<sequence length="135" mass="15532">MIQQKKITFNKTLAALHQAILTENCNHRRYSLIIGDLNVNFDKTSVNLLSIDDIEKYISNNNLQLWMFFNIIKSYHFINAATLLDQMKTPTFHPGDLDKSSFTIDYIYSSDNFTSSLTSSLSLDLNITLITKVFK</sequence>
<reference evidence="1" key="1">
    <citation type="submission" date="2020-05" db="EMBL/GenBank/DDBJ databases">
        <authorList>
            <person name="Rincon C."/>
            <person name="Sanders R I."/>
            <person name="Robbins C."/>
            <person name="Chaturvedi A."/>
        </authorList>
    </citation>
    <scope>NUCLEOTIDE SEQUENCE</scope>
    <source>
        <strain evidence="1">CHB12</strain>
    </source>
</reference>
<name>A0A915ZSI4_9GLOM</name>
<evidence type="ECO:0000313" key="2">
    <source>
        <dbReference type="Proteomes" id="UP000684084"/>
    </source>
</evidence>
<dbReference type="AlphaFoldDB" id="A0A915ZSI4"/>
<protein>
    <submittedName>
        <fullName evidence="1">Uncharacterized protein</fullName>
    </submittedName>
</protein>
<organism evidence="1 2">
    <name type="scientific">Rhizophagus irregularis</name>
    <dbReference type="NCBI Taxonomy" id="588596"/>
    <lineage>
        <taxon>Eukaryota</taxon>
        <taxon>Fungi</taxon>
        <taxon>Fungi incertae sedis</taxon>
        <taxon>Mucoromycota</taxon>
        <taxon>Glomeromycotina</taxon>
        <taxon>Glomeromycetes</taxon>
        <taxon>Glomerales</taxon>
        <taxon>Glomeraceae</taxon>
        <taxon>Rhizophagus</taxon>
    </lineage>
</organism>
<evidence type="ECO:0000313" key="1">
    <source>
        <dbReference type="EMBL" id="CAB5389312.1"/>
    </source>
</evidence>
<accession>A0A915ZSI4</accession>
<proteinExistence type="predicted"/>
<dbReference type="EMBL" id="CAGKOT010000064">
    <property type="protein sequence ID" value="CAB5389312.1"/>
    <property type="molecule type" value="Genomic_DNA"/>
</dbReference>
<comment type="caution">
    <text evidence="1">The sequence shown here is derived from an EMBL/GenBank/DDBJ whole genome shotgun (WGS) entry which is preliminary data.</text>
</comment>
<gene>
    <name evidence="1" type="ORF">CHRIB12_LOCUS21008</name>
</gene>
<dbReference type="Proteomes" id="UP000684084">
    <property type="component" value="Unassembled WGS sequence"/>
</dbReference>